<gene>
    <name evidence="1" type="ORF">EPI10_027711</name>
</gene>
<accession>A0A5B6USN3</accession>
<name>A0A5B6USN3_9ROSI</name>
<reference evidence="2" key="1">
    <citation type="journal article" date="2019" name="Plant Biotechnol. J.">
        <title>Genome sequencing of the Australian wild diploid species Gossypium australe highlights disease resistance and delayed gland morphogenesis.</title>
        <authorList>
            <person name="Cai Y."/>
            <person name="Cai X."/>
            <person name="Wang Q."/>
            <person name="Wang P."/>
            <person name="Zhang Y."/>
            <person name="Cai C."/>
            <person name="Xu Y."/>
            <person name="Wang K."/>
            <person name="Zhou Z."/>
            <person name="Wang C."/>
            <person name="Geng S."/>
            <person name="Li B."/>
            <person name="Dong Q."/>
            <person name="Hou Y."/>
            <person name="Wang H."/>
            <person name="Ai P."/>
            <person name="Liu Z."/>
            <person name="Yi F."/>
            <person name="Sun M."/>
            <person name="An G."/>
            <person name="Cheng J."/>
            <person name="Zhang Y."/>
            <person name="Shi Q."/>
            <person name="Xie Y."/>
            <person name="Shi X."/>
            <person name="Chang Y."/>
            <person name="Huang F."/>
            <person name="Chen Y."/>
            <person name="Hong S."/>
            <person name="Mi L."/>
            <person name="Sun Q."/>
            <person name="Zhang L."/>
            <person name="Zhou B."/>
            <person name="Peng R."/>
            <person name="Zhang X."/>
            <person name="Liu F."/>
        </authorList>
    </citation>
    <scope>NUCLEOTIDE SEQUENCE [LARGE SCALE GENOMIC DNA]</scope>
    <source>
        <strain evidence="2">cv. PA1801</strain>
    </source>
</reference>
<comment type="caution">
    <text evidence="1">The sequence shown here is derived from an EMBL/GenBank/DDBJ whole genome shotgun (WGS) entry which is preliminary data.</text>
</comment>
<dbReference type="AlphaFoldDB" id="A0A5B6USN3"/>
<evidence type="ECO:0000313" key="2">
    <source>
        <dbReference type="Proteomes" id="UP000325315"/>
    </source>
</evidence>
<keyword evidence="2" id="KW-1185">Reference proteome</keyword>
<organism evidence="1 2">
    <name type="scientific">Gossypium australe</name>
    <dbReference type="NCBI Taxonomy" id="47621"/>
    <lineage>
        <taxon>Eukaryota</taxon>
        <taxon>Viridiplantae</taxon>
        <taxon>Streptophyta</taxon>
        <taxon>Embryophyta</taxon>
        <taxon>Tracheophyta</taxon>
        <taxon>Spermatophyta</taxon>
        <taxon>Magnoliopsida</taxon>
        <taxon>eudicotyledons</taxon>
        <taxon>Gunneridae</taxon>
        <taxon>Pentapetalae</taxon>
        <taxon>rosids</taxon>
        <taxon>malvids</taxon>
        <taxon>Malvales</taxon>
        <taxon>Malvaceae</taxon>
        <taxon>Malvoideae</taxon>
        <taxon>Gossypium</taxon>
    </lineage>
</organism>
<dbReference type="Proteomes" id="UP000325315">
    <property type="component" value="Unassembled WGS sequence"/>
</dbReference>
<evidence type="ECO:0000313" key="1">
    <source>
        <dbReference type="EMBL" id="KAA3461110.1"/>
    </source>
</evidence>
<proteinExistence type="predicted"/>
<protein>
    <submittedName>
        <fullName evidence="1">Uncharacterized protein</fullName>
    </submittedName>
</protein>
<sequence>MQSLHRMVETNAMATCYLLHLQQTPLVEPSVESTDMCLFPLKAFYLLDKMTTPYISNPIRSQSMFALIVIPIYKNRRSNANSTDIGSELNPPKH</sequence>
<dbReference type="EMBL" id="SMMG02000009">
    <property type="protein sequence ID" value="KAA3461110.1"/>
    <property type="molecule type" value="Genomic_DNA"/>
</dbReference>